<evidence type="ECO:0000256" key="1">
    <source>
        <dbReference type="ARBA" id="ARBA00022801"/>
    </source>
</evidence>
<dbReference type="InterPro" id="IPR044651">
    <property type="entry name" value="OTSB-like"/>
</dbReference>
<dbReference type="OrthoDB" id="9816160at2"/>
<keyword evidence="3" id="KW-0479">Metal-binding</keyword>
<comment type="catalytic activity">
    <reaction evidence="3">
        <text>alpha,alpha-trehalose 6-phosphate + H2O = alpha,alpha-trehalose + phosphate</text>
        <dbReference type="Rhea" id="RHEA:23420"/>
        <dbReference type="ChEBI" id="CHEBI:15377"/>
        <dbReference type="ChEBI" id="CHEBI:16551"/>
        <dbReference type="ChEBI" id="CHEBI:43474"/>
        <dbReference type="ChEBI" id="CHEBI:58429"/>
        <dbReference type="EC" id="3.1.3.12"/>
    </reaction>
</comment>
<comment type="similarity">
    <text evidence="3">Belongs to the trehalose phosphatase family.</text>
</comment>
<comment type="cofactor">
    <cofactor evidence="3">
        <name>Mg(2+)</name>
        <dbReference type="ChEBI" id="CHEBI:18420"/>
    </cofactor>
</comment>
<protein>
    <recommendedName>
        <fullName evidence="3">Trehalose 6-phosphate phosphatase</fullName>
        <ecNumber evidence="3">3.1.3.12</ecNumber>
    </recommendedName>
</protein>
<proteinExistence type="inferred from homology"/>
<dbReference type="UniPathway" id="UPA00299"/>
<dbReference type="GO" id="GO:0005992">
    <property type="term" value="P:trehalose biosynthetic process"/>
    <property type="evidence" value="ECO:0007669"/>
    <property type="project" value="UniProtKB-UniPathway"/>
</dbReference>
<keyword evidence="3" id="KW-0460">Magnesium</keyword>
<comment type="function">
    <text evidence="2 3">Removes the phosphate from trehalose 6-phosphate to produce free trehalose.</text>
</comment>
<dbReference type="EC" id="3.1.3.12" evidence="3"/>
<evidence type="ECO:0000256" key="3">
    <source>
        <dbReference type="RuleBase" id="RU361117"/>
    </source>
</evidence>
<dbReference type="AlphaFoldDB" id="A0A2P8DZ80"/>
<dbReference type="Proteomes" id="UP000243528">
    <property type="component" value="Unassembled WGS sequence"/>
</dbReference>
<dbReference type="InterPro" id="IPR003337">
    <property type="entry name" value="Trehalose_PPase"/>
</dbReference>
<evidence type="ECO:0000313" key="4">
    <source>
        <dbReference type="EMBL" id="PSL02525.1"/>
    </source>
</evidence>
<evidence type="ECO:0000256" key="2">
    <source>
        <dbReference type="ARBA" id="ARBA00024179"/>
    </source>
</evidence>
<dbReference type="SUPFAM" id="SSF56784">
    <property type="entry name" value="HAD-like"/>
    <property type="match status" value="1"/>
</dbReference>
<keyword evidence="1 3" id="KW-0378">Hydrolase</keyword>
<dbReference type="PANTHER" id="PTHR43768">
    <property type="entry name" value="TREHALOSE 6-PHOSPHATE PHOSPHATASE"/>
    <property type="match status" value="1"/>
</dbReference>
<dbReference type="NCBIfam" id="TIGR00685">
    <property type="entry name" value="T6PP"/>
    <property type="match status" value="1"/>
</dbReference>
<evidence type="ECO:0000313" key="5">
    <source>
        <dbReference type="Proteomes" id="UP000243528"/>
    </source>
</evidence>
<dbReference type="Gene3D" id="3.40.50.1000">
    <property type="entry name" value="HAD superfamily/HAD-like"/>
    <property type="match status" value="1"/>
</dbReference>
<gene>
    <name evidence="4" type="ORF">CLV30_110180</name>
</gene>
<dbReference type="Pfam" id="PF02358">
    <property type="entry name" value="Trehalose_PPase"/>
    <property type="match status" value="1"/>
</dbReference>
<dbReference type="InterPro" id="IPR023214">
    <property type="entry name" value="HAD_sf"/>
</dbReference>
<name>A0A2P8DZ80_9ACTN</name>
<dbReference type="Gene3D" id="3.30.70.1020">
    <property type="entry name" value="Trehalose-6-phosphate phosphatase related protein, domain 2"/>
    <property type="match status" value="1"/>
</dbReference>
<reference evidence="4 5" key="1">
    <citation type="submission" date="2018-03" db="EMBL/GenBank/DDBJ databases">
        <title>Genomic Encyclopedia of Archaeal and Bacterial Type Strains, Phase II (KMG-II): from individual species to whole genera.</title>
        <authorList>
            <person name="Goeker M."/>
        </authorList>
    </citation>
    <scope>NUCLEOTIDE SEQUENCE [LARGE SCALE GENOMIC DNA]</scope>
    <source>
        <strain evidence="4 5">DSM 45211</strain>
    </source>
</reference>
<dbReference type="GO" id="GO:0046872">
    <property type="term" value="F:metal ion binding"/>
    <property type="evidence" value="ECO:0007669"/>
    <property type="project" value="UniProtKB-KW"/>
</dbReference>
<comment type="pathway">
    <text evidence="3">Glycan biosynthesis; trehalose biosynthesis.</text>
</comment>
<dbReference type="InterPro" id="IPR036412">
    <property type="entry name" value="HAD-like_sf"/>
</dbReference>
<dbReference type="EMBL" id="PYGE01000010">
    <property type="protein sequence ID" value="PSL02525.1"/>
    <property type="molecule type" value="Genomic_DNA"/>
</dbReference>
<organism evidence="4 5">
    <name type="scientific">Haloactinopolyspora alba</name>
    <dbReference type="NCBI Taxonomy" id="648780"/>
    <lineage>
        <taxon>Bacteria</taxon>
        <taxon>Bacillati</taxon>
        <taxon>Actinomycetota</taxon>
        <taxon>Actinomycetes</taxon>
        <taxon>Jiangellales</taxon>
        <taxon>Jiangellaceae</taxon>
        <taxon>Haloactinopolyspora</taxon>
    </lineage>
</organism>
<comment type="caution">
    <text evidence="4">The sequence shown here is derived from an EMBL/GenBank/DDBJ whole genome shotgun (WGS) entry which is preliminary data.</text>
</comment>
<dbReference type="RefSeq" id="WP_106538030.1">
    <property type="nucleotide sequence ID" value="NZ_PYGE01000010.1"/>
</dbReference>
<dbReference type="GO" id="GO:0004805">
    <property type="term" value="F:trehalose-phosphatase activity"/>
    <property type="evidence" value="ECO:0007669"/>
    <property type="project" value="UniProtKB-EC"/>
</dbReference>
<dbReference type="PANTHER" id="PTHR43768:SF3">
    <property type="entry name" value="TREHALOSE 6-PHOSPHATE PHOSPHATASE"/>
    <property type="match status" value="1"/>
</dbReference>
<sequence>MSAEPAEIRAALEPLEGRLVDTVVALDFDGVLAPIVERPEDATALPGTTATLRSLVERVAQIAVVTGRPATDAVRLGALDTVPGVVVLGHYGLQRWDAGRLDSPDLEVGVPIVRERAFELAATRPGVYVEDKGHSVALHTRNAADPGGVLEDLRPHAEALAAENGLQLTPGRFVLELRPAGVDKGAALRSLVEQTGATAVLYAGDDLGDLPAVTAVRELAASGVIGLVVCADAEEASAELRTAADLVVDGPAGVQEVLRELATLAS</sequence>
<accession>A0A2P8DZ80</accession>
<keyword evidence="5" id="KW-1185">Reference proteome</keyword>